<sequence length="257" mass="29364">MIAKERQDLILQKIHADGVVYLNELAKEFNVSACTIRRDFEKLEKLNFCRRVHGGAVKVQNPQHSLEMTDLHMDQRITMHMDEKKALCQRVAQMIDNGDCVFIDGGTTFMYIMEYLKDKKITVVSHNMLLKNDDAYQCELYILGGRNSSKYQMNLGPMVLDDLSYFHFDKVFLGAAGFALENMNFYTAELETAKVKQQAIKQGQECYVVLDSSKIGVYGFYAMTNLADLNGLVTTQNIKSVKEKLIWVPMPEQSSEV</sequence>
<dbReference type="SUPFAM" id="SSF100950">
    <property type="entry name" value="NagB/RpiA/CoA transferase-like"/>
    <property type="match status" value="1"/>
</dbReference>
<dbReference type="InterPro" id="IPR036388">
    <property type="entry name" value="WH-like_DNA-bd_sf"/>
</dbReference>
<dbReference type="EMBL" id="JACHHK010000002">
    <property type="protein sequence ID" value="MBB5182728.1"/>
    <property type="molecule type" value="Genomic_DNA"/>
</dbReference>
<evidence type="ECO:0000256" key="2">
    <source>
        <dbReference type="ARBA" id="ARBA00023125"/>
    </source>
</evidence>
<dbReference type="GO" id="GO:0003677">
    <property type="term" value="F:DNA binding"/>
    <property type="evidence" value="ECO:0007669"/>
    <property type="project" value="UniProtKB-KW"/>
</dbReference>
<keyword evidence="6" id="KW-1185">Reference proteome</keyword>
<keyword evidence="1" id="KW-0805">Transcription regulation</keyword>
<name>A0A7W8CW81_9FIRM</name>
<evidence type="ECO:0000256" key="3">
    <source>
        <dbReference type="ARBA" id="ARBA00023163"/>
    </source>
</evidence>
<accession>A0A7W8CW81</accession>
<dbReference type="InterPro" id="IPR014036">
    <property type="entry name" value="DeoR-like_C"/>
</dbReference>
<dbReference type="PANTHER" id="PTHR30363:SF44">
    <property type="entry name" value="AGA OPERON TRANSCRIPTIONAL REPRESSOR-RELATED"/>
    <property type="match status" value="1"/>
</dbReference>
<dbReference type="InterPro" id="IPR037171">
    <property type="entry name" value="NagB/RpiA_transferase-like"/>
</dbReference>
<dbReference type="SMART" id="SM00420">
    <property type="entry name" value="HTH_DEOR"/>
    <property type="match status" value="1"/>
</dbReference>
<organism evidence="5 6">
    <name type="scientific">Catenisphaera adipataccumulans</name>
    <dbReference type="NCBI Taxonomy" id="700500"/>
    <lineage>
        <taxon>Bacteria</taxon>
        <taxon>Bacillati</taxon>
        <taxon>Bacillota</taxon>
        <taxon>Erysipelotrichia</taxon>
        <taxon>Erysipelotrichales</taxon>
        <taxon>Erysipelotrichaceae</taxon>
        <taxon>Catenisphaera</taxon>
    </lineage>
</organism>
<dbReference type="InterPro" id="IPR050313">
    <property type="entry name" value="Carb_Metab_HTH_regulators"/>
</dbReference>
<evidence type="ECO:0000259" key="4">
    <source>
        <dbReference type="PROSITE" id="PS51000"/>
    </source>
</evidence>
<dbReference type="InterPro" id="IPR018356">
    <property type="entry name" value="Tscrpt_reg_HTH_DeoR_CS"/>
</dbReference>
<gene>
    <name evidence="5" type="ORF">HNQ47_000747</name>
</gene>
<dbReference type="Gene3D" id="3.40.50.1360">
    <property type="match status" value="1"/>
</dbReference>
<comment type="caution">
    <text evidence="5">The sequence shown here is derived from an EMBL/GenBank/DDBJ whole genome shotgun (WGS) entry which is preliminary data.</text>
</comment>
<keyword evidence="2" id="KW-0238">DNA-binding</keyword>
<dbReference type="Pfam" id="PF00455">
    <property type="entry name" value="DeoRC"/>
    <property type="match status" value="1"/>
</dbReference>
<dbReference type="InterPro" id="IPR001034">
    <property type="entry name" value="DeoR_HTH"/>
</dbReference>
<dbReference type="InterPro" id="IPR036390">
    <property type="entry name" value="WH_DNA-bd_sf"/>
</dbReference>
<evidence type="ECO:0000313" key="5">
    <source>
        <dbReference type="EMBL" id="MBB5182728.1"/>
    </source>
</evidence>
<evidence type="ECO:0000256" key="1">
    <source>
        <dbReference type="ARBA" id="ARBA00023015"/>
    </source>
</evidence>
<reference evidence="5 6" key="1">
    <citation type="submission" date="2020-08" db="EMBL/GenBank/DDBJ databases">
        <title>Genomic Encyclopedia of Type Strains, Phase IV (KMG-IV): sequencing the most valuable type-strain genomes for metagenomic binning, comparative biology and taxonomic classification.</title>
        <authorList>
            <person name="Goeker M."/>
        </authorList>
    </citation>
    <scope>NUCLEOTIDE SEQUENCE [LARGE SCALE GENOMIC DNA]</scope>
    <source>
        <strain evidence="5 6">DSM 25799</strain>
    </source>
</reference>
<dbReference type="SMART" id="SM01134">
    <property type="entry name" value="DeoRC"/>
    <property type="match status" value="1"/>
</dbReference>
<dbReference type="RefSeq" id="WP_183327629.1">
    <property type="nucleotide sequence ID" value="NZ_JACHHK010000002.1"/>
</dbReference>
<dbReference type="Pfam" id="PF08220">
    <property type="entry name" value="HTH_DeoR"/>
    <property type="match status" value="1"/>
</dbReference>
<dbReference type="GO" id="GO:0003700">
    <property type="term" value="F:DNA-binding transcription factor activity"/>
    <property type="evidence" value="ECO:0007669"/>
    <property type="project" value="InterPro"/>
</dbReference>
<dbReference type="Proteomes" id="UP000539953">
    <property type="component" value="Unassembled WGS sequence"/>
</dbReference>
<proteinExistence type="predicted"/>
<dbReference type="AlphaFoldDB" id="A0A7W8CW81"/>
<dbReference type="SUPFAM" id="SSF46785">
    <property type="entry name" value="Winged helix' DNA-binding domain"/>
    <property type="match status" value="1"/>
</dbReference>
<evidence type="ECO:0000313" key="6">
    <source>
        <dbReference type="Proteomes" id="UP000539953"/>
    </source>
</evidence>
<dbReference type="PROSITE" id="PS00894">
    <property type="entry name" value="HTH_DEOR_1"/>
    <property type="match status" value="1"/>
</dbReference>
<dbReference type="PRINTS" id="PR00037">
    <property type="entry name" value="HTHLACR"/>
</dbReference>
<keyword evidence="3" id="KW-0804">Transcription</keyword>
<dbReference type="PANTHER" id="PTHR30363">
    <property type="entry name" value="HTH-TYPE TRANSCRIPTIONAL REGULATOR SRLR-RELATED"/>
    <property type="match status" value="1"/>
</dbReference>
<dbReference type="Gene3D" id="1.10.10.10">
    <property type="entry name" value="Winged helix-like DNA-binding domain superfamily/Winged helix DNA-binding domain"/>
    <property type="match status" value="1"/>
</dbReference>
<feature type="domain" description="HTH deoR-type" evidence="4">
    <location>
        <begin position="3"/>
        <end position="58"/>
    </location>
</feature>
<protein>
    <submittedName>
        <fullName evidence="5">DeoR/GlpR family transcriptional regulator of sugar metabolism</fullName>
    </submittedName>
</protein>
<dbReference type="PROSITE" id="PS51000">
    <property type="entry name" value="HTH_DEOR_2"/>
    <property type="match status" value="1"/>
</dbReference>